<reference evidence="2" key="2">
    <citation type="submission" date="2015-01" db="EMBL/GenBank/DDBJ databases">
        <title>Evolutionary Origins and Diversification of the Mycorrhizal Mutualists.</title>
        <authorList>
            <consortium name="DOE Joint Genome Institute"/>
            <consortium name="Mycorrhizal Genomics Consortium"/>
            <person name="Kohler A."/>
            <person name="Kuo A."/>
            <person name="Nagy L.G."/>
            <person name="Floudas D."/>
            <person name="Copeland A."/>
            <person name="Barry K.W."/>
            <person name="Cichocki N."/>
            <person name="Veneault-Fourrey C."/>
            <person name="LaButti K."/>
            <person name="Lindquist E.A."/>
            <person name="Lipzen A."/>
            <person name="Lundell T."/>
            <person name="Morin E."/>
            <person name="Murat C."/>
            <person name="Riley R."/>
            <person name="Ohm R."/>
            <person name="Sun H."/>
            <person name="Tunlid A."/>
            <person name="Henrissat B."/>
            <person name="Grigoriev I.V."/>
            <person name="Hibbett D.S."/>
            <person name="Martin F."/>
        </authorList>
    </citation>
    <scope>NUCLEOTIDE SEQUENCE [LARGE SCALE GENOMIC DNA]</scope>
    <source>
        <strain evidence="2">Foug A</strain>
    </source>
</reference>
<dbReference type="Proteomes" id="UP000053989">
    <property type="component" value="Unassembled WGS sequence"/>
</dbReference>
<name>A0A0C3CV11_9AGAM</name>
<protein>
    <submittedName>
        <fullName evidence="1">Uncharacterized protein</fullName>
    </submittedName>
</protein>
<organism evidence="1 2">
    <name type="scientific">Scleroderma citrinum Foug A</name>
    <dbReference type="NCBI Taxonomy" id="1036808"/>
    <lineage>
        <taxon>Eukaryota</taxon>
        <taxon>Fungi</taxon>
        <taxon>Dikarya</taxon>
        <taxon>Basidiomycota</taxon>
        <taxon>Agaricomycotina</taxon>
        <taxon>Agaricomycetes</taxon>
        <taxon>Agaricomycetidae</taxon>
        <taxon>Boletales</taxon>
        <taxon>Sclerodermatineae</taxon>
        <taxon>Sclerodermataceae</taxon>
        <taxon>Scleroderma</taxon>
    </lineage>
</organism>
<accession>A0A0C3CV11</accession>
<dbReference type="HOGENOM" id="CLU_188783_0_0_1"/>
<reference evidence="1 2" key="1">
    <citation type="submission" date="2014-04" db="EMBL/GenBank/DDBJ databases">
        <authorList>
            <consortium name="DOE Joint Genome Institute"/>
            <person name="Kuo A."/>
            <person name="Kohler A."/>
            <person name="Nagy L.G."/>
            <person name="Floudas D."/>
            <person name="Copeland A."/>
            <person name="Barry K.W."/>
            <person name="Cichocki N."/>
            <person name="Veneault-Fourrey C."/>
            <person name="LaButti K."/>
            <person name="Lindquist E.A."/>
            <person name="Lipzen A."/>
            <person name="Lundell T."/>
            <person name="Morin E."/>
            <person name="Murat C."/>
            <person name="Sun H."/>
            <person name="Tunlid A."/>
            <person name="Henrissat B."/>
            <person name="Grigoriev I.V."/>
            <person name="Hibbett D.S."/>
            <person name="Martin F."/>
            <person name="Nordberg H.P."/>
            <person name="Cantor M.N."/>
            <person name="Hua S.X."/>
        </authorList>
    </citation>
    <scope>NUCLEOTIDE SEQUENCE [LARGE SCALE GENOMIC DNA]</scope>
    <source>
        <strain evidence="1 2">Foug A</strain>
    </source>
</reference>
<dbReference type="InParanoid" id="A0A0C3CV11"/>
<gene>
    <name evidence="1" type="ORF">SCLCIDRAFT_61919</name>
</gene>
<dbReference type="EMBL" id="KN822212">
    <property type="protein sequence ID" value="KIM52400.1"/>
    <property type="molecule type" value="Genomic_DNA"/>
</dbReference>
<dbReference type="OrthoDB" id="2685163at2759"/>
<proteinExistence type="predicted"/>
<evidence type="ECO:0000313" key="2">
    <source>
        <dbReference type="Proteomes" id="UP000053989"/>
    </source>
</evidence>
<feature type="non-terminal residue" evidence="1">
    <location>
        <position position="1"/>
    </location>
</feature>
<feature type="non-terminal residue" evidence="1">
    <location>
        <position position="90"/>
    </location>
</feature>
<evidence type="ECO:0000313" key="1">
    <source>
        <dbReference type="EMBL" id="KIM52400.1"/>
    </source>
</evidence>
<dbReference type="AlphaFoldDB" id="A0A0C3CV11"/>
<dbReference type="STRING" id="1036808.A0A0C3CV11"/>
<keyword evidence="2" id="KW-1185">Reference proteome</keyword>
<sequence length="90" mass="10379">LEKIRAKPKVAACGRKAGSPARFDTAFVWDKGHQLRVFWGPDKMQIAQVRVIFKLPDHLGHYPHPLAYMEWFTSLRHRDPISGQFIVSHS</sequence>